<evidence type="ECO:0000259" key="6">
    <source>
        <dbReference type="PROSITE" id="PS50801"/>
    </source>
</evidence>
<gene>
    <name evidence="7" type="ORF">UV8b_01649</name>
</gene>
<evidence type="ECO:0000256" key="1">
    <source>
        <dbReference type="ARBA" id="ARBA00004141"/>
    </source>
</evidence>
<feature type="transmembrane region" description="Helical" evidence="5">
    <location>
        <begin position="444"/>
        <end position="471"/>
    </location>
</feature>
<keyword evidence="8" id="KW-1185">Reference proteome</keyword>
<dbReference type="EMBL" id="CP072753">
    <property type="protein sequence ID" value="QUC17408.1"/>
    <property type="molecule type" value="Genomic_DNA"/>
</dbReference>
<evidence type="ECO:0000256" key="5">
    <source>
        <dbReference type="SAM" id="Phobius"/>
    </source>
</evidence>
<dbReference type="Gene3D" id="3.30.750.24">
    <property type="entry name" value="STAS domain"/>
    <property type="match status" value="1"/>
</dbReference>
<accession>A0A8E5HLB4</accession>
<dbReference type="KEGG" id="uvi:66062427"/>
<evidence type="ECO:0000256" key="2">
    <source>
        <dbReference type="ARBA" id="ARBA00022692"/>
    </source>
</evidence>
<feature type="transmembrane region" description="Helical" evidence="5">
    <location>
        <begin position="219"/>
        <end position="240"/>
    </location>
</feature>
<dbReference type="PROSITE" id="PS50801">
    <property type="entry name" value="STAS"/>
    <property type="match status" value="1"/>
</dbReference>
<dbReference type="InterPro" id="IPR001902">
    <property type="entry name" value="SLC26A/SulP_fam"/>
</dbReference>
<dbReference type="Pfam" id="PF01740">
    <property type="entry name" value="STAS"/>
    <property type="match status" value="1"/>
</dbReference>
<dbReference type="InterPro" id="IPR002645">
    <property type="entry name" value="STAS_dom"/>
</dbReference>
<proteinExistence type="predicted"/>
<reference evidence="7" key="1">
    <citation type="submission" date="2020-03" db="EMBL/GenBank/DDBJ databases">
        <title>A mixture of massive structural variations and highly conserved coding sequences in Ustilaginoidea virens genome.</title>
        <authorList>
            <person name="Zhang K."/>
            <person name="Zhao Z."/>
            <person name="Zhang Z."/>
            <person name="Li Y."/>
            <person name="Hsiang T."/>
            <person name="Sun W."/>
        </authorList>
    </citation>
    <scope>NUCLEOTIDE SEQUENCE</scope>
    <source>
        <strain evidence="7">UV-8b</strain>
    </source>
</reference>
<dbReference type="NCBIfam" id="TIGR00815">
    <property type="entry name" value="sulP"/>
    <property type="match status" value="1"/>
</dbReference>
<evidence type="ECO:0000313" key="7">
    <source>
        <dbReference type="EMBL" id="QUC17408.1"/>
    </source>
</evidence>
<comment type="subcellular location">
    <subcellularLocation>
        <location evidence="1">Membrane</location>
        <topology evidence="1">Multi-pass membrane protein</topology>
    </subcellularLocation>
</comment>
<dbReference type="PANTHER" id="PTHR11814">
    <property type="entry name" value="SULFATE TRANSPORTER"/>
    <property type="match status" value="1"/>
</dbReference>
<dbReference type="InterPro" id="IPR036513">
    <property type="entry name" value="STAS_dom_sf"/>
</dbReference>
<dbReference type="CDD" id="cd07042">
    <property type="entry name" value="STAS_SulP_like_sulfate_transporter"/>
    <property type="match status" value="1"/>
</dbReference>
<feature type="transmembrane region" description="Helical" evidence="5">
    <location>
        <begin position="145"/>
        <end position="165"/>
    </location>
</feature>
<keyword evidence="2 5" id="KW-0812">Transmembrane</keyword>
<keyword evidence="4 5" id="KW-0472">Membrane</keyword>
<feature type="transmembrane region" description="Helical" evidence="5">
    <location>
        <begin position="252"/>
        <end position="273"/>
    </location>
</feature>
<sequence length="682" mass="74272">MAQKPKLSQVKQRALEALRNDANWNRVARCIGRASRRLPSATADYLAEKLPVAQWLPHYDYRWIVRDAIGGITVGAMLIPQALAYAKIATISIENGLYSSFFPPALYFFLGTSKELSPGPTSILGLLTAEIVADLANEGHQPNHVASAVAFVVGIYALGIGLLKLGFLIDFVSSPVLTGWISAVAIVISLGQLDSLLGLDSPSGAGDIVRETLRHLDRVKPLTLCIGATSIALLCALQHAGRRWGSNSRPCVKFLGTSRAVVALVVFTLVSYLCNRNRGGDDFLWAVSRVDAHGLPRPKGHEGALLKKVVSRSFAPLVAMSVEHLGAGKAFGLRNGYNVDTSQELVFLGASNMVNSLFGAMPTGGGMSRTAVGSDCNVHSPVNSLFTSGFVILTLYQLAPALYWIPKATLSAIIITAVSHLVASPSQFYRFWKMSLIDFVGSMLGLWVTLFTSTEAGLATAVGFTIVYTLVRLAFPRWTDAPTTEPSDAGRSDVSAPSSVDVPPEAYLVQYTQDILFANAERLKASIIQSVKMHFDPPRDTVLRADNKSTARAWNPSGEKRILKMRKRKGITPISGDRAPLRRVVLDLTRVSFVDCTGIMSLDEMKMEVRRYMGPEVAFRFVGMADEVRERFRRSEWEIVLPGQKRGKNDDVLYSSLRAALLDEASDEDEPAREKDVEAASA</sequence>
<dbReference type="Pfam" id="PF00916">
    <property type="entry name" value="Sulfate_transp"/>
    <property type="match status" value="1"/>
</dbReference>
<dbReference type="GO" id="GO:0055085">
    <property type="term" value="P:transmembrane transport"/>
    <property type="evidence" value="ECO:0007669"/>
    <property type="project" value="InterPro"/>
</dbReference>
<protein>
    <recommendedName>
        <fullName evidence="6">STAS domain-containing protein</fullName>
    </recommendedName>
</protein>
<keyword evidence="3 5" id="KW-1133">Transmembrane helix</keyword>
<feature type="domain" description="STAS" evidence="6">
    <location>
        <begin position="496"/>
        <end position="664"/>
    </location>
</feature>
<dbReference type="SUPFAM" id="SSF52091">
    <property type="entry name" value="SpoIIaa-like"/>
    <property type="match status" value="1"/>
</dbReference>
<evidence type="ECO:0000256" key="4">
    <source>
        <dbReference type="ARBA" id="ARBA00023136"/>
    </source>
</evidence>
<dbReference type="AlphaFoldDB" id="A0A8E5HLB4"/>
<dbReference type="RefSeq" id="XP_042995081.1">
    <property type="nucleotide sequence ID" value="XM_043139147.1"/>
</dbReference>
<name>A0A8E5HLB4_USTVR</name>
<dbReference type="InterPro" id="IPR011547">
    <property type="entry name" value="SLC26A/SulP_dom"/>
</dbReference>
<feature type="transmembrane region" description="Helical" evidence="5">
    <location>
        <begin position="412"/>
        <end position="432"/>
    </location>
</feature>
<evidence type="ECO:0000256" key="3">
    <source>
        <dbReference type="ARBA" id="ARBA00022989"/>
    </source>
</evidence>
<organism evidence="7 8">
    <name type="scientific">Ustilaginoidea virens</name>
    <name type="common">Rice false smut fungus</name>
    <name type="synonym">Villosiclava virens</name>
    <dbReference type="NCBI Taxonomy" id="1159556"/>
    <lineage>
        <taxon>Eukaryota</taxon>
        <taxon>Fungi</taxon>
        <taxon>Dikarya</taxon>
        <taxon>Ascomycota</taxon>
        <taxon>Pezizomycotina</taxon>
        <taxon>Sordariomycetes</taxon>
        <taxon>Hypocreomycetidae</taxon>
        <taxon>Hypocreales</taxon>
        <taxon>Clavicipitaceae</taxon>
        <taxon>Ustilaginoidea</taxon>
    </lineage>
</organism>
<dbReference type="GO" id="GO:0016020">
    <property type="term" value="C:membrane"/>
    <property type="evidence" value="ECO:0007669"/>
    <property type="project" value="UniProtKB-SubCell"/>
</dbReference>
<feature type="transmembrane region" description="Helical" evidence="5">
    <location>
        <begin position="385"/>
        <end position="405"/>
    </location>
</feature>
<dbReference type="Proteomes" id="UP000027002">
    <property type="component" value="Chromosome 1"/>
</dbReference>
<dbReference type="OrthoDB" id="288203at2759"/>
<dbReference type="GeneID" id="66062427"/>
<feature type="transmembrane region" description="Helical" evidence="5">
    <location>
        <begin position="177"/>
        <end position="199"/>
    </location>
</feature>
<evidence type="ECO:0000313" key="8">
    <source>
        <dbReference type="Proteomes" id="UP000027002"/>
    </source>
</evidence>